<keyword evidence="3" id="KW-1185">Reference proteome</keyword>
<reference evidence="2" key="2">
    <citation type="submission" date="2022-01" db="EMBL/GenBank/DDBJ databases">
        <authorList>
            <person name="Yamashiro T."/>
            <person name="Shiraishi A."/>
            <person name="Satake H."/>
            <person name="Nakayama K."/>
        </authorList>
    </citation>
    <scope>NUCLEOTIDE SEQUENCE</scope>
</reference>
<feature type="region of interest" description="Disordered" evidence="1">
    <location>
        <begin position="1"/>
        <end position="25"/>
    </location>
</feature>
<organism evidence="2 3">
    <name type="scientific">Tanacetum coccineum</name>
    <dbReference type="NCBI Taxonomy" id="301880"/>
    <lineage>
        <taxon>Eukaryota</taxon>
        <taxon>Viridiplantae</taxon>
        <taxon>Streptophyta</taxon>
        <taxon>Embryophyta</taxon>
        <taxon>Tracheophyta</taxon>
        <taxon>Spermatophyta</taxon>
        <taxon>Magnoliopsida</taxon>
        <taxon>eudicotyledons</taxon>
        <taxon>Gunneridae</taxon>
        <taxon>Pentapetalae</taxon>
        <taxon>asterids</taxon>
        <taxon>campanulids</taxon>
        <taxon>Asterales</taxon>
        <taxon>Asteraceae</taxon>
        <taxon>Asteroideae</taxon>
        <taxon>Anthemideae</taxon>
        <taxon>Anthemidinae</taxon>
        <taxon>Tanacetum</taxon>
    </lineage>
</organism>
<evidence type="ECO:0000313" key="2">
    <source>
        <dbReference type="EMBL" id="GJS54040.1"/>
    </source>
</evidence>
<evidence type="ECO:0000313" key="3">
    <source>
        <dbReference type="Proteomes" id="UP001151760"/>
    </source>
</evidence>
<reference evidence="2" key="1">
    <citation type="journal article" date="2022" name="Int. J. Mol. Sci.">
        <title>Draft Genome of Tanacetum Coccineum: Genomic Comparison of Closely Related Tanacetum-Family Plants.</title>
        <authorList>
            <person name="Yamashiro T."/>
            <person name="Shiraishi A."/>
            <person name="Nakayama K."/>
            <person name="Satake H."/>
        </authorList>
    </citation>
    <scope>NUCLEOTIDE SEQUENCE</scope>
</reference>
<dbReference type="EMBL" id="BQNB010008768">
    <property type="protein sequence ID" value="GJS54040.1"/>
    <property type="molecule type" value="Genomic_DNA"/>
</dbReference>
<dbReference type="Proteomes" id="UP001151760">
    <property type="component" value="Unassembled WGS sequence"/>
</dbReference>
<comment type="caution">
    <text evidence="2">The sequence shown here is derived from an EMBL/GenBank/DDBJ whole genome shotgun (WGS) entry which is preliminary data.</text>
</comment>
<sequence length="131" mass="14278">MKASNSSKQGICGKRSMSSENEDSSLRVGCFCNALHGKQPSRMGMKQPVDMKPPAFATHHLAAAANCLACMSGLKKVRGGLLPVEQPPCSMWSSQRRGTTSLRQWPLVTRRVGGHGRAWSGSQYKHLTRIP</sequence>
<name>A0ABQ4WMC8_9ASTR</name>
<gene>
    <name evidence="2" type="ORF">Tco_0627402</name>
</gene>
<protein>
    <submittedName>
        <fullName evidence="2">Uncharacterized protein</fullName>
    </submittedName>
</protein>
<evidence type="ECO:0000256" key="1">
    <source>
        <dbReference type="SAM" id="MobiDB-lite"/>
    </source>
</evidence>
<proteinExistence type="predicted"/>
<accession>A0ABQ4WMC8</accession>